<evidence type="ECO:0000313" key="1">
    <source>
        <dbReference type="EMBL" id="MDJ1480941.1"/>
    </source>
</evidence>
<proteinExistence type="predicted"/>
<organism evidence="1 2">
    <name type="scientific">Xanthocytophaga flava</name>
    <dbReference type="NCBI Taxonomy" id="3048013"/>
    <lineage>
        <taxon>Bacteria</taxon>
        <taxon>Pseudomonadati</taxon>
        <taxon>Bacteroidota</taxon>
        <taxon>Cytophagia</taxon>
        <taxon>Cytophagales</taxon>
        <taxon>Rhodocytophagaceae</taxon>
        <taxon>Xanthocytophaga</taxon>
    </lineage>
</organism>
<reference evidence="1" key="1">
    <citation type="submission" date="2023-05" db="EMBL/GenBank/DDBJ databases">
        <authorList>
            <person name="Zhang X."/>
        </authorList>
    </citation>
    <scope>NUCLEOTIDE SEQUENCE</scope>
    <source>
        <strain evidence="1">YF14B1</strain>
    </source>
</reference>
<name>A0AAE3QPV5_9BACT</name>
<dbReference type="RefSeq" id="WP_313978081.1">
    <property type="nucleotide sequence ID" value="NZ_JASJOS010000004.1"/>
</dbReference>
<gene>
    <name evidence="1" type="ORF">QNI16_10650</name>
</gene>
<protein>
    <submittedName>
        <fullName evidence="1">Uncharacterized protein</fullName>
    </submittedName>
</protein>
<dbReference type="Proteomes" id="UP001241110">
    <property type="component" value="Unassembled WGS sequence"/>
</dbReference>
<accession>A0AAE3QPV5</accession>
<evidence type="ECO:0000313" key="2">
    <source>
        <dbReference type="Proteomes" id="UP001241110"/>
    </source>
</evidence>
<comment type="caution">
    <text evidence="1">The sequence shown here is derived from an EMBL/GenBank/DDBJ whole genome shotgun (WGS) entry which is preliminary data.</text>
</comment>
<sequence>MSFRIEIQGRDSEEQMETLLFDVPRLFSGLSLGLFQVVLNLQSILSLAAGYSGSIGE</sequence>
<dbReference type="EMBL" id="JASJOS010000004">
    <property type="protein sequence ID" value="MDJ1480941.1"/>
    <property type="molecule type" value="Genomic_DNA"/>
</dbReference>
<dbReference type="AlphaFoldDB" id="A0AAE3QPV5"/>